<protein>
    <recommendedName>
        <fullName evidence="4">DUF3953 domain-containing protein</fullName>
    </recommendedName>
</protein>
<keyword evidence="1" id="KW-0812">Transmembrane</keyword>
<evidence type="ECO:0008006" key="4">
    <source>
        <dbReference type="Google" id="ProtNLM"/>
    </source>
</evidence>
<feature type="transmembrane region" description="Helical" evidence="1">
    <location>
        <begin position="57"/>
        <end position="75"/>
    </location>
</feature>
<dbReference type="Proteomes" id="UP000812672">
    <property type="component" value="Unassembled WGS sequence"/>
</dbReference>
<sequence length="76" mass="8222">MNIARIVLAVIVVLMAGYSLIMRELWLAPYTLLAVGVLQLITGIVEMRLGRKGYSALSFASAGFVFVVIIVILVLA</sequence>
<evidence type="ECO:0000313" key="2">
    <source>
        <dbReference type="EMBL" id="MBU6081859.1"/>
    </source>
</evidence>
<dbReference type="RefSeq" id="WP_144163382.1">
    <property type="nucleotide sequence ID" value="NZ_CAUPKR010000024.1"/>
</dbReference>
<feature type="transmembrane region" description="Helical" evidence="1">
    <location>
        <begin position="27"/>
        <end position="45"/>
    </location>
</feature>
<evidence type="ECO:0000313" key="3">
    <source>
        <dbReference type="Proteomes" id="UP000812672"/>
    </source>
</evidence>
<dbReference type="EMBL" id="JAHLZF010000024">
    <property type="protein sequence ID" value="MBU6081859.1"/>
    <property type="molecule type" value="Genomic_DNA"/>
</dbReference>
<feature type="transmembrane region" description="Helical" evidence="1">
    <location>
        <begin position="5"/>
        <end position="21"/>
    </location>
</feature>
<evidence type="ECO:0000256" key="1">
    <source>
        <dbReference type="SAM" id="Phobius"/>
    </source>
</evidence>
<keyword evidence="3" id="KW-1185">Reference proteome</keyword>
<comment type="caution">
    <text evidence="2">The sequence shown here is derived from an EMBL/GenBank/DDBJ whole genome shotgun (WGS) entry which is preliminary data.</text>
</comment>
<name>A0ABS6GRX2_9BACI</name>
<proteinExistence type="predicted"/>
<keyword evidence="1" id="KW-0472">Membrane</keyword>
<organism evidence="2 3">
    <name type="scientific">Allobacillus halotolerans</name>
    <dbReference type="NCBI Taxonomy" id="570278"/>
    <lineage>
        <taxon>Bacteria</taxon>
        <taxon>Bacillati</taxon>
        <taxon>Bacillota</taxon>
        <taxon>Bacilli</taxon>
        <taxon>Bacillales</taxon>
        <taxon>Bacillaceae</taxon>
        <taxon>Allobacillus</taxon>
    </lineage>
</organism>
<accession>A0ABS6GRX2</accession>
<gene>
    <name evidence="2" type="ORF">KQ486_12625</name>
</gene>
<keyword evidence="1" id="KW-1133">Transmembrane helix</keyword>
<reference evidence="2 3" key="1">
    <citation type="journal article" date="2011" name="Int. J. Syst. Evol. Microbiol.">
        <title>Allobacillus halotolerans gen. nov., sp. nov. isolated from shrimp paste.</title>
        <authorList>
            <person name="Sheu S.Y."/>
            <person name="Arun A.B."/>
            <person name="Jiang S.R."/>
            <person name="Young C.C."/>
            <person name="Chen W.M."/>
        </authorList>
    </citation>
    <scope>NUCLEOTIDE SEQUENCE [LARGE SCALE GENOMIC DNA]</scope>
    <source>
        <strain evidence="2 3">LMG 24826</strain>
    </source>
</reference>